<dbReference type="Proteomes" id="UP001519325">
    <property type="component" value="Unassembled WGS sequence"/>
</dbReference>
<accession>A0ABS4QPM4</accession>
<evidence type="ECO:0000313" key="1">
    <source>
        <dbReference type="EMBL" id="MBP2193666.1"/>
    </source>
</evidence>
<comment type="caution">
    <text evidence="1">The sequence shown here is derived from an EMBL/GenBank/DDBJ whole genome shotgun (WGS) entry which is preliminary data.</text>
</comment>
<keyword evidence="1" id="KW-0675">Receptor</keyword>
<dbReference type="Pfam" id="PF16868">
    <property type="entry name" value="NMT1_3"/>
    <property type="match status" value="1"/>
</dbReference>
<dbReference type="RefSeq" id="WP_209896888.1">
    <property type="nucleotide sequence ID" value="NZ_JAGGMR010000001.1"/>
</dbReference>
<protein>
    <submittedName>
        <fullName evidence="1">TRAP transporter TAXI family solute receptor</fullName>
    </submittedName>
</protein>
<dbReference type="EMBL" id="JAGGMR010000001">
    <property type="protein sequence ID" value="MBP2193666.1"/>
    <property type="molecule type" value="Genomic_DNA"/>
</dbReference>
<reference evidence="1 2" key="1">
    <citation type="submission" date="2021-03" db="EMBL/GenBank/DDBJ databases">
        <title>Sequencing the genomes of 1000 actinobacteria strains.</title>
        <authorList>
            <person name="Klenk H.-P."/>
        </authorList>
    </citation>
    <scope>NUCLEOTIDE SEQUENCE [LARGE SCALE GENOMIC DNA]</scope>
    <source>
        <strain evidence="1 2">DSM 45516</strain>
    </source>
</reference>
<name>A0ABS4QPM4_9NOCA</name>
<organism evidence="1 2">
    <name type="scientific">Nocardia goodfellowii</name>
    <dbReference type="NCBI Taxonomy" id="882446"/>
    <lineage>
        <taxon>Bacteria</taxon>
        <taxon>Bacillati</taxon>
        <taxon>Actinomycetota</taxon>
        <taxon>Actinomycetes</taxon>
        <taxon>Mycobacteriales</taxon>
        <taxon>Nocardiaceae</taxon>
        <taxon>Nocardia</taxon>
    </lineage>
</organism>
<proteinExistence type="predicted"/>
<dbReference type="PANTHER" id="PTHR42941:SF1">
    <property type="entry name" value="SLL1037 PROTEIN"/>
    <property type="match status" value="1"/>
</dbReference>
<gene>
    <name evidence="1" type="ORF">BJ987_006567</name>
</gene>
<evidence type="ECO:0000313" key="2">
    <source>
        <dbReference type="Proteomes" id="UP001519325"/>
    </source>
</evidence>
<dbReference type="SUPFAM" id="SSF53850">
    <property type="entry name" value="Periplasmic binding protein-like II"/>
    <property type="match status" value="1"/>
</dbReference>
<dbReference type="NCBIfam" id="TIGR02122">
    <property type="entry name" value="TRAP_TAXI"/>
    <property type="match status" value="1"/>
</dbReference>
<dbReference type="PROSITE" id="PS51257">
    <property type="entry name" value="PROKAR_LIPOPROTEIN"/>
    <property type="match status" value="1"/>
</dbReference>
<dbReference type="PANTHER" id="PTHR42941">
    <property type="entry name" value="SLL1037 PROTEIN"/>
    <property type="match status" value="1"/>
</dbReference>
<keyword evidence="2" id="KW-1185">Reference proteome</keyword>
<dbReference type="InterPro" id="IPR011852">
    <property type="entry name" value="TRAP_TAXI"/>
</dbReference>
<sequence>MLDRRRFLAGTTALLFAAGCQGRGDVPVVRLGSGRVGGFFHEFAGLLAKAAAETGTVRIEPIATAGSRQNLELLAAGALDAALALADSLESAHTTLPAIGRLYETYIQLAVRADSPIRGLRDLRGQRVDLGVQGSGAAMTAARLLRVAGMDPATDIVAHSRQLSDGITGLRTQQIDAVFWGGGIPTPDVGVPDRARLVDIGDWALPLHERFGYHYDRVVIPADTYPGAPEVWTVGVPNVLLAAPGLADASVTAITALLLEKADSLISEQTLGFHFLDRRWLVGTGGVPLHPAAAAYYRDNHG</sequence>
<dbReference type="Gene3D" id="3.40.190.10">
    <property type="entry name" value="Periplasmic binding protein-like II"/>
    <property type="match status" value="2"/>
</dbReference>